<evidence type="ECO:0000256" key="6">
    <source>
        <dbReference type="ARBA" id="ARBA00023040"/>
    </source>
</evidence>
<dbReference type="GO" id="GO:0009612">
    <property type="term" value="P:response to mechanical stimulus"/>
    <property type="evidence" value="ECO:0007669"/>
    <property type="project" value="InterPro"/>
</dbReference>
<protein>
    <recommendedName>
        <fullName evidence="2">B1 bradykinin receptor</fullName>
    </recommendedName>
</protein>
<dbReference type="Proteomes" id="UP000694420">
    <property type="component" value="Unplaced"/>
</dbReference>
<evidence type="ECO:0000256" key="9">
    <source>
        <dbReference type="ARBA" id="ARBA00023170"/>
    </source>
</evidence>
<dbReference type="GO" id="GO:0004947">
    <property type="term" value="F:bradykinin receptor activity"/>
    <property type="evidence" value="ECO:0007669"/>
    <property type="project" value="InterPro"/>
</dbReference>
<dbReference type="InterPro" id="IPR001186">
    <property type="entry name" value="Brdyknn_1_rcpt"/>
</dbReference>
<dbReference type="GO" id="GO:0016493">
    <property type="term" value="F:C-C chemokine receptor activity"/>
    <property type="evidence" value="ECO:0007669"/>
    <property type="project" value="TreeGrafter"/>
</dbReference>
<evidence type="ECO:0000256" key="4">
    <source>
        <dbReference type="ARBA" id="ARBA00022692"/>
    </source>
</evidence>
<evidence type="ECO:0000256" key="1">
    <source>
        <dbReference type="ARBA" id="ARBA00004651"/>
    </source>
</evidence>
<dbReference type="Gene3D" id="1.20.1070.10">
    <property type="entry name" value="Rhodopsin 7-helix transmembrane proteins"/>
    <property type="match status" value="1"/>
</dbReference>
<dbReference type="InterPro" id="IPR000496">
    <property type="entry name" value="Brdyknn_rcpt"/>
</dbReference>
<reference evidence="15" key="2">
    <citation type="submission" date="2025-09" db="UniProtKB">
        <authorList>
            <consortium name="Ensembl"/>
        </authorList>
    </citation>
    <scope>IDENTIFICATION</scope>
</reference>
<evidence type="ECO:0000256" key="11">
    <source>
        <dbReference type="ARBA" id="ARBA00023224"/>
    </source>
</evidence>
<dbReference type="Ensembl" id="ENSNPET00000011132.1">
    <property type="protein sequence ID" value="ENSNPEP00000010854.1"/>
    <property type="gene ID" value="ENSNPEG00000008153.1"/>
</dbReference>
<evidence type="ECO:0000256" key="3">
    <source>
        <dbReference type="ARBA" id="ARBA00022475"/>
    </source>
</evidence>
<feature type="transmembrane region" description="Helical" evidence="13">
    <location>
        <begin position="151"/>
        <end position="173"/>
    </location>
</feature>
<name>A0A8C6ZD48_NOTPE</name>
<evidence type="ECO:0000256" key="2">
    <source>
        <dbReference type="ARBA" id="ARBA00021062"/>
    </source>
</evidence>
<dbReference type="InterPro" id="IPR000276">
    <property type="entry name" value="GPCR_Rhodpsn"/>
</dbReference>
<dbReference type="InterPro" id="IPR050119">
    <property type="entry name" value="CCR1-9-like"/>
</dbReference>
<evidence type="ECO:0000256" key="10">
    <source>
        <dbReference type="ARBA" id="ARBA00023180"/>
    </source>
</evidence>
<dbReference type="GO" id="GO:0006955">
    <property type="term" value="P:immune response"/>
    <property type="evidence" value="ECO:0007669"/>
    <property type="project" value="TreeGrafter"/>
</dbReference>
<keyword evidence="6" id="KW-0297">G-protein coupled receptor</keyword>
<evidence type="ECO:0000256" key="13">
    <source>
        <dbReference type="SAM" id="Phobius"/>
    </source>
</evidence>
<feature type="transmembrane region" description="Helical" evidence="13">
    <location>
        <begin position="40"/>
        <end position="61"/>
    </location>
</feature>
<keyword evidence="10" id="KW-0325">Glycoprotein</keyword>
<evidence type="ECO:0000259" key="14">
    <source>
        <dbReference type="PROSITE" id="PS50262"/>
    </source>
</evidence>
<dbReference type="GO" id="GO:0007204">
    <property type="term" value="P:positive regulation of cytosolic calcium ion concentration"/>
    <property type="evidence" value="ECO:0007669"/>
    <property type="project" value="TreeGrafter"/>
</dbReference>
<evidence type="ECO:0000313" key="15">
    <source>
        <dbReference type="Ensembl" id="ENSNPEP00000010854.1"/>
    </source>
</evidence>
<keyword evidence="11" id="KW-0807">Transducer</keyword>
<dbReference type="GO" id="GO:0006954">
    <property type="term" value="P:inflammatory response"/>
    <property type="evidence" value="ECO:0007669"/>
    <property type="project" value="InterPro"/>
</dbReference>
<dbReference type="PRINTS" id="PR00237">
    <property type="entry name" value="GPCRRHODOPSN"/>
</dbReference>
<feature type="transmembrane region" description="Helical" evidence="13">
    <location>
        <begin position="113"/>
        <end position="131"/>
    </location>
</feature>
<dbReference type="SUPFAM" id="SSF81321">
    <property type="entry name" value="Family A G protein-coupled receptor-like"/>
    <property type="match status" value="1"/>
</dbReference>
<feature type="transmembrane region" description="Helical" evidence="13">
    <location>
        <begin position="73"/>
        <end position="93"/>
    </location>
</feature>
<dbReference type="GO" id="GO:0009897">
    <property type="term" value="C:external side of plasma membrane"/>
    <property type="evidence" value="ECO:0007669"/>
    <property type="project" value="TreeGrafter"/>
</dbReference>
<feature type="transmembrane region" description="Helical" evidence="13">
    <location>
        <begin position="202"/>
        <end position="224"/>
    </location>
</feature>
<comment type="function">
    <text evidence="12">This is a receptor for bradykinin. Could be a factor in chronic pain and inflammation.</text>
</comment>
<keyword evidence="5 13" id="KW-1133">Transmembrane helix</keyword>
<dbReference type="GO" id="GO:0019722">
    <property type="term" value="P:calcium-mediated signaling"/>
    <property type="evidence" value="ECO:0007669"/>
    <property type="project" value="TreeGrafter"/>
</dbReference>
<evidence type="ECO:0000256" key="8">
    <source>
        <dbReference type="ARBA" id="ARBA00023157"/>
    </source>
</evidence>
<organism evidence="15 16">
    <name type="scientific">Nothoprocta perdicaria</name>
    <name type="common">Chilean tinamou</name>
    <name type="synonym">Crypturus perdicarius</name>
    <dbReference type="NCBI Taxonomy" id="30464"/>
    <lineage>
        <taxon>Eukaryota</taxon>
        <taxon>Metazoa</taxon>
        <taxon>Chordata</taxon>
        <taxon>Craniata</taxon>
        <taxon>Vertebrata</taxon>
        <taxon>Euteleostomi</taxon>
        <taxon>Archelosauria</taxon>
        <taxon>Archosauria</taxon>
        <taxon>Dinosauria</taxon>
        <taxon>Saurischia</taxon>
        <taxon>Theropoda</taxon>
        <taxon>Coelurosauria</taxon>
        <taxon>Aves</taxon>
        <taxon>Palaeognathae</taxon>
        <taxon>Tinamiformes</taxon>
        <taxon>Tinamidae</taxon>
        <taxon>Nothoprocta</taxon>
    </lineage>
</organism>
<dbReference type="AlphaFoldDB" id="A0A8C6ZD48"/>
<keyword evidence="8" id="KW-1015">Disulfide bond</keyword>
<dbReference type="PRINTS" id="PR00993">
    <property type="entry name" value="BRADYKINNB1R"/>
</dbReference>
<reference evidence="15" key="1">
    <citation type="submission" date="2025-08" db="UniProtKB">
        <authorList>
            <consortium name="Ensembl"/>
        </authorList>
    </citation>
    <scope>IDENTIFICATION</scope>
</reference>
<dbReference type="Pfam" id="PF00001">
    <property type="entry name" value="7tm_1"/>
    <property type="match status" value="1"/>
</dbReference>
<keyword evidence="7 13" id="KW-0472">Membrane</keyword>
<dbReference type="PRINTS" id="PR00425">
    <property type="entry name" value="BRADYKININR"/>
</dbReference>
<evidence type="ECO:0000256" key="12">
    <source>
        <dbReference type="ARBA" id="ARBA00025112"/>
    </source>
</evidence>
<feature type="transmembrane region" description="Helical" evidence="13">
    <location>
        <begin position="253"/>
        <end position="278"/>
    </location>
</feature>
<keyword evidence="9" id="KW-0675">Receptor</keyword>
<keyword evidence="3" id="KW-1003">Cell membrane</keyword>
<dbReference type="GO" id="GO:0019957">
    <property type="term" value="F:C-C chemokine binding"/>
    <property type="evidence" value="ECO:0007669"/>
    <property type="project" value="TreeGrafter"/>
</dbReference>
<dbReference type="GO" id="GO:0060326">
    <property type="term" value="P:cell chemotaxis"/>
    <property type="evidence" value="ECO:0007669"/>
    <property type="project" value="TreeGrafter"/>
</dbReference>
<proteinExistence type="predicted"/>
<evidence type="ECO:0000313" key="16">
    <source>
        <dbReference type="Proteomes" id="UP000694420"/>
    </source>
</evidence>
<evidence type="ECO:0000256" key="5">
    <source>
        <dbReference type="ARBA" id="ARBA00022989"/>
    </source>
</evidence>
<feature type="domain" description="G-protein coupled receptors family 1 profile" evidence="14">
    <location>
        <begin position="52"/>
        <end position="314"/>
    </location>
</feature>
<comment type="subcellular location">
    <subcellularLocation>
        <location evidence="1">Cell membrane</location>
        <topology evidence="1">Multi-pass membrane protein</topology>
    </subcellularLocation>
</comment>
<sequence>MTENPLLNGPSSIHRENESNSIICPELEDWWKIVYSILPIYMDIICVIGMFGNVLVLLIYLLYKGSLKIAEIYLINLAVADLVFLMCLPFWAANIRNKFDWPFGNFLCRSTNAAISLNMYTSIYLLVAVSLDRYLTFVHTLSNRGIRSKTLAKGICLLTWVFGILVCIPTFAFRTVKHYPQWNISACTLDFPTPSWITAERLVFNILGFALPATAITFLNFCIIHSLRENTREQGALRTRSCKDHRDTRATRLIIIVVLMFLLCWTPYHLFTFLDILFQMEVIKGCVWEELLNFGQQFTSALAITNSCINPVIYVFVGKYFRQKALQVFSQFIPCRFSLSWESLKEKSPFHISSCSQSGSIFLLCWVEG</sequence>
<accession>A0A8C6ZD48</accession>
<dbReference type="PROSITE" id="PS50262">
    <property type="entry name" value="G_PROTEIN_RECEP_F1_2"/>
    <property type="match status" value="1"/>
</dbReference>
<dbReference type="PANTHER" id="PTHR10489:SF957">
    <property type="entry name" value="B2 BRADYKININ RECEPTOR"/>
    <property type="match status" value="1"/>
</dbReference>
<evidence type="ECO:0000256" key="7">
    <source>
        <dbReference type="ARBA" id="ARBA00023136"/>
    </source>
</evidence>
<keyword evidence="4 13" id="KW-0812">Transmembrane</keyword>
<feature type="transmembrane region" description="Helical" evidence="13">
    <location>
        <begin position="298"/>
        <end position="317"/>
    </location>
</feature>
<keyword evidence="16" id="KW-1185">Reference proteome</keyword>
<dbReference type="PANTHER" id="PTHR10489">
    <property type="entry name" value="CELL ADHESION MOLECULE"/>
    <property type="match status" value="1"/>
</dbReference>
<dbReference type="InterPro" id="IPR017452">
    <property type="entry name" value="GPCR_Rhodpsn_7TM"/>
</dbReference>